<keyword evidence="2" id="KW-1185">Reference proteome</keyword>
<name>A0ACC1MCX3_9APHY</name>
<protein>
    <submittedName>
        <fullName evidence="1">Uncharacterized protein</fullName>
    </submittedName>
</protein>
<organism evidence="1 2">
    <name type="scientific">Trametes sanguinea</name>
    <dbReference type="NCBI Taxonomy" id="158606"/>
    <lineage>
        <taxon>Eukaryota</taxon>
        <taxon>Fungi</taxon>
        <taxon>Dikarya</taxon>
        <taxon>Basidiomycota</taxon>
        <taxon>Agaricomycotina</taxon>
        <taxon>Agaricomycetes</taxon>
        <taxon>Polyporales</taxon>
        <taxon>Polyporaceae</taxon>
        <taxon>Trametes</taxon>
    </lineage>
</organism>
<accession>A0ACC1MCX3</accession>
<sequence length="123" mass="12635">MIMDEGAALTAPALAPPLTAAPSEHRACTSRAFSSKGLMFSGDIASFTSGKGPDDKSGLGLPTAAAAQTAPSPSDSCDCATGADEDWSSVRIGDACCVSSGARAGHRSYRWVRLLRLPAHRRA</sequence>
<evidence type="ECO:0000313" key="1">
    <source>
        <dbReference type="EMBL" id="KAJ2960278.1"/>
    </source>
</evidence>
<comment type="caution">
    <text evidence="1">The sequence shown here is derived from an EMBL/GenBank/DDBJ whole genome shotgun (WGS) entry which is preliminary data.</text>
</comment>
<dbReference type="Proteomes" id="UP001144978">
    <property type="component" value="Unassembled WGS sequence"/>
</dbReference>
<reference evidence="1" key="1">
    <citation type="submission" date="2022-08" db="EMBL/GenBank/DDBJ databases">
        <title>Genome Sequence of Pycnoporus sanguineus.</title>
        <authorList>
            <person name="Buettner E."/>
        </authorList>
    </citation>
    <scope>NUCLEOTIDE SEQUENCE</scope>
    <source>
        <strain evidence="1">CG-C14</strain>
    </source>
</reference>
<evidence type="ECO:0000313" key="2">
    <source>
        <dbReference type="Proteomes" id="UP001144978"/>
    </source>
</evidence>
<gene>
    <name evidence="1" type="ORF">NUW54_g14438</name>
</gene>
<proteinExistence type="predicted"/>
<dbReference type="EMBL" id="JANSHE010007456">
    <property type="protein sequence ID" value="KAJ2960278.1"/>
    <property type="molecule type" value="Genomic_DNA"/>
</dbReference>